<reference evidence="17" key="4">
    <citation type="submission" date="2022-06" db="UniProtKB">
        <authorList>
            <consortium name="EnsemblMetazoa"/>
        </authorList>
    </citation>
    <scope>IDENTIFICATION</scope>
</reference>
<evidence type="ECO:0000256" key="7">
    <source>
        <dbReference type="ARBA" id="ARBA00022842"/>
    </source>
</evidence>
<keyword evidence="9" id="KW-0539">Nucleus</keyword>
<dbReference type="InterPro" id="IPR029071">
    <property type="entry name" value="Ubiquitin-like_domsf"/>
</dbReference>
<reference evidence="15" key="3">
    <citation type="submission" date="2020-01" db="EMBL/GenBank/DDBJ databases">
        <authorList>
            <person name="Korhonen P.K.K."/>
            <person name="Guangxu M.G."/>
            <person name="Wang T.W."/>
            <person name="Stroehlein A.J.S."/>
            <person name="Young N.D."/>
            <person name="Ang C.-S.A."/>
            <person name="Fernando D.W.F."/>
            <person name="Lu H.L."/>
            <person name="Taylor S.T."/>
            <person name="Ehtesham M.E.M."/>
            <person name="Najaraj S.H.N."/>
            <person name="Harsha G.H.G."/>
            <person name="Madugundu A.M."/>
            <person name="Renuse S.R."/>
            <person name="Holt D.H."/>
            <person name="Pandey A.P."/>
            <person name="Papenfuss A.P."/>
            <person name="Gasser R.B.G."/>
            <person name="Fischer K.F."/>
        </authorList>
    </citation>
    <scope>NUCLEOTIDE SEQUENCE</scope>
    <source>
        <strain evidence="15">SSS_KF_BRIS2020</strain>
    </source>
</reference>
<keyword evidence="6" id="KW-0378">Hydrolase</keyword>
<dbReference type="EMBL" id="WVUK01000062">
    <property type="protein sequence ID" value="KAF7490617.1"/>
    <property type="molecule type" value="Genomic_DNA"/>
</dbReference>
<dbReference type="InterPro" id="IPR000626">
    <property type="entry name" value="Ubiquitin-like_dom"/>
</dbReference>
<dbReference type="CDD" id="cd01813">
    <property type="entry name" value="Ubl_UBLCP1"/>
    <property type="match status" value="1"/>
</dbReference>
<evidence type="ECO:0000313" key="19">
    <source>
        <dbReference type="Proteomes" id="UP000616769"/>
    </source>
</evidence>
<dbReference type="GO" id="GO:0090364">
    <property type="term" value="P:regulation of proteasome assembly"/>
    <property type="evidence" value="ECO:0007669"/>
    <property type="project" value="InterPro"/>
</dbReference>
<sequence>MSTEASNLTKNEDPTDIEEDGTLVTITIKWSSKEYPIDSLKDYDTVLQLKTRIYEETGVKPERQKLIGLKTKSSGPMDDTTKISELFLKPGVKIMMVGSKEEDIDSIDLDPLDIPYVINDFDIEDDELDLLAIHNRSEYQAKIEKRVKEIRINILNEMRSGKKLLVLDIDYTLFDHRSIAEHASHLMRPYLHEFLESAYQDYDIVIWSATSMKWIEIKMRQLGCTRNSNYKIAFFLDITAMISIHTQKYGVINVKPLGVIWGKFPQFNHKNTIMFDDLRRNFLMNPQNGLKIKSYRNAYKNKDKDKELYHLAKYLKLIALLNDFSSLNHDHWHKMI</sequence>
<protein>
    <recommendedName>
        <fullName evidence="4">Ubiquitin-like domain-containing CTD phosphatase 1</fullName>
        <ecNumber evidence="3">3.1.3.16</ecNumber>
    </recommendedName>
    <alternativeName>
        <fullName evidence="10">Nuclear proteasome inhibitor UBLCP1</fullName>
    </alternativeName>
</protein>
<evidence type="ECO:0000313" key="17">
    <source>
        <dbReference type="EnsemblMetazoa" id="KAF7490617.1"/>
    </source>
</evidence>
<dbReference type="SMART" id="SM00577">
    <property type="entry name" value="CPDc"/>
    <property type="match status" value="1"/>
</dbReference>
<comment type="subcellular location">
    <subcellularLocation>
        <location evidence="2">Nucleus</location>
    </subcellularLocation>
</comment>
<evidence type="ECO:0000256" key="6">
    <source>
        <dbReference type="ARBA" id="ARBA00022801"/>
    </source>
</evidence>
<dbReference type="SMART" id="SM00213">
    <property type="entry name" value="UBQ"/>
    <property type="match status" value="1"/>
</dbReference>
<dbReference type="EnsemblMetazoa" id="SSS_2740s_mrna">
    <property type="protein sequence ID" value="KAF7490617.1"/>
    <property type="gene ID" value="SSS_2740"/>
</dbReference>
<evidence type="ECO:0000256" key="8">
    <source>
        <dbReference type="ARBA" id="ARBA00022912"/>
    </source>
</evidence>
<keyword evidence="8" id="KW-0904">Protein phosphatase</keyword>
<evidence type="ECO:0000256" key="11">
    <source>
        <dbReference type="ARBA" id="ARBA00047761"/>
    </source>
</evidence>
<evidence type="ECO:0000256" key="4">
    <source>
        <dbReference type="ARBA" id="ARBA00014187"/>
    </source>
</evidence>
<evidence type="ECO:0000313" key="16">
    <source>
        <dbReference type="EMBL" id="KPM03412.1"/>
    </source>
</evidence>
<evidence type="ECO:0000256" key="3">
    <source>
        <dbReference type="ARBA" id="ARBA00013081"/>
    </source>
</evidence>
<evidence type="ECO:0000256" key="12">
    <source>
        <dbReference type="ARBA" id="ARBA00048336"/>
    </source>
</evidence>
<organism evidence="16 19">
    <name type="scientific">Sarcoptes scabiei</name>
    <name type="common">Itch mite</name>
    <name type="synonym">Acarus scabiei</name>
    <dbReference type="NCBI Taxonomy" id="52283"/>
    <lineage>
        <taxon>Eukaryota</taxon>
        <taxon>Metazoa</taxon>
        <taxon>Ecdysozoa</taxon>
        <taxon>Arthropoda</taxon>
        <taxon>Chelicerata</taxon>
        <taxon>Arachnida</taxon>
        <taxon>Acari</taxon>
        <taxon>Acariformes</taxon>
        <taxon>Sarcoptiformes</taxon>
        <taxon>Astigmata</taxon>
        <taxon>Psoroptidia</taxon>
        <taxon>Sarcoptoidea</taxon>
        <taxon>Sarcoptidae</taxon>
        <taxon>Sarcoptinae</taxon>
        <taxon>Sarcoptes</taxon>
    </lineage>
</organism>
<proteinExistence type="predicted"/>
<dbReference type="InterPro" id="IPR051658">
    <property type="entry name" value="UBLCP1"/>
</dbReference>
<dbReference type="Pfam" id="PF00240">
    <property type="entry name" value="ubiquitin"/>
    <property type="match status" value="1"/>
</dbReference>
<dbReference type="InterPro" id="IPR023214">
    <property type="entry name" value="HAD_sf"/>
</dbReference>
<dbReference type="OrthoDB" id="1711508at2759"/>
<feature type="domain" description="Ubiquitin-like" evidence="13">
    <location>
        <begin position="24"/>
        <end position="103"/>
    </location>
</feature>
<dbReference type="NCBIfam" id="TIGR02245">
    <property type="entry name" value="HAD_IIID1"/>
    <property type="match status" value="1"/>
</dbReference>
<dbReference type="AlphaFoldDB" id="A0A131ZX37"/>
<evidence type="ECO:0000256" key="5">
    <source>
        <dbReference type="ARBA" id="ARBA00022723"/>
    </source>
</evidence>
<evidence type="ECO:0000256" key="1">
    <source>
        <dbReference type="ARBA" id="ARBA00001946"/>
    </source>
</evidence>
<dbReference type="PROSITE" id="PS50053">
    <property type="entry name" value="UBIQUITIN_2"/>
    <property type="match status" value="1"/>
</dbReference>
<dbReference type="PANTHER" id="PTHR48493:SF1">
    <property type="entry name" value="UBIQUITIN-LIKE DOMAIN-CONTAINING CTD PHOSPHATASE 1"/>
    <property type="match status" value="1"/>
</dbReference>
<dbReference type="EC" id="3.1.3.16" evidence="3"/>
<evidence type="ECO:0000256" key="2">
    <source>
        <dbReference type="ARBA" id="ARBA00004123"/>
    </source>
</evidence>
<reference evidence="18" key="2">
    <citation type="journal article" date="2020" name="PLoS Negl. Trop. Dis.">
        <title>High-quality nuclear genome for Sarcoptes scabiei-A critical resource for a neglected parasite.</title>
        <authorList>
            <person name="Korhonen P.K."/>
            <person name="Gasser R.B."/>
            <person name="Ma G."/>
            <person name="Wang T."/>
            <person name="Stroehlein A.J."/>
            <person name="Young N.D."/>
            <person name="Ang C.S."/>
            <person name="Fernando D.D."/>
            <person name="Lu H.C."/>
            <person name="Taylor S."/>
            <person name="Reynolds S.L."/>
            <person name="Mofiz E."/>
            <person name="Najaraj S.H."/>
            <person name="Gowda H."/>
            <person name="Madugundu A."/>
            <person name="Renuse S."/>
            <person name="Holt D."/>
            <person name="Pandey A."/>
            <person name="Papenfuss A.T."/>
            <person name="Fischer K."/>
        </authorList>
    </citation>
    <scope>NUCLEOTIDE SEQUENCE [LARGE SCALE GENOMIC DNA]</scope>
</reference>
<gene>
    <name evidence="16" type="ORF">QR98_0018430</name>
    <name evidence="15" type="ORF">SSS_2740</name>
</gene>
<dbReference type="EMBL" id="JXLN01004931">
    <property type="protein sequence ID" value="KPM03412.1"/>
    <property type="molecule type" value="Genomic_DNA"/>
</dbReference>
<comment type="catalytic activity">
    <reaction evidence="11">
        <text>O-phospho-L-seryl-[protein] + H2O = L-seryl-[protein] + phosphate</text>
        <dbReference type="Rhea" id="RHEA:20629"/>
        <dbReference type="Rhea" id="RHEA-COMP:9863"/>
        <dbReference type="Rhea" id="RHEA-COMP:11604"/>
        <dbReference type="ChEBI" id="CHEBI:15377"/>
        <dbReference type="ChEBI" id="CHEBI:29999"/>
        <dbReference type="ChEBI" id="CHEBI:43474"/>
        <dbReference type="ChEBI" id="CHEBI:83421"/>
        <dbReference type="EC" id="3.1.3.16"/>
    </reaction>
</comment>
<dbReference type="Gene3D" id="3.10.20.90">
    <property type="entry name" value="Phosphatidylinositol 3-kinase Catalytic Subunit, Chain A, domain 1"/>
    <property type="match status" value="1"/>
</dbReference>
<dbReference type="InterPro" id="IPR011943">
    <property type="entry name" value="HAD-SF_hydro_IIID"/>
</dbReference>
<feature type="domain" description="FCP1 homology" evidence="14">
    <location>
        <begin position="158"/>
        <end position="318"/>
    </location>
</feature>
<evidence type="ECO:0000259" key="13">
    <source>
        <dbReference type="PROSITE" id="PS50053"/>
    </source>
</evidence>
<evidence type="ECO:0000259" key="14">
    <source>
        <dbReference type="PROSITE" id="PS50969"/>
    </source>
</evidence>
<dbReference type="GO" id="GO:0046872">
    <property type="term" value="F:metal ion binding"/>
    <property type="evidence" value="ECO:0007669"/>
    <property type="project" value="UniProtKB-KW"/>
</dbReference>
<dbReference type="FunFam" id="3.10.20.90:FF:000060">
    <property type="entry name" value="ubiquitin-like domain-containing CTD phosphatase 1"/>
    <property type="match status" value="1"/>
</dbReference>
<dbReference type="InterPro" id="IPR036412">
    <property type="entry name" value="HAD-like_sf"/>
</dbReference>
<dbReference type="SUPFAM" id="SSF56784">
    <property type="entry name" value="HAD-like"/>
    <property type="match status" value="1"/>
</dbReference>
<dbReference type="InterPro" id="IPR004274">
    <property type="entry name" value="FCP1_dom"/>
</dbReference>
<comment type="cofactor">
    <cofactor evidence="1">
        <name>Mg(2+)</name>
        <dbReference type="ChEBI" id="CHEBI:18420"/>
    </cofactor>
</comment>
<keyword evidence="5" id="KW-0479">Metal-binding</keyword>
<dbReference type="GO" id="GO:0005634">
    <property type="term" value="C:nucleus"/>
    <property type="evidence" value="ECO:0007669"/>
    <property type="project" value="UniProtKB-SubCell"/>
</dbReference>
<dbReference type="PANTHER" id="PTHR48493">
    <property type="entry name" value="UBIQUITIN-LIKE DOMAIN-CONTAINING CTD PHOSPHATASE 1"/>
    <property type="match status" value="1"/>
</dbReference>
<name>A0A131ZX37_SARSC</name>
<dbReference type="Proteomes" id="UP000070412">
    <property type="component" value="Unassembled WGS sequence"/>
</dbReference>
<evidence type="ECO:0000256" key="10">
    <source>
        <dbReference type="ARBA" id="ARBA00032039"/>
    </source>
</evidence>
<evidence type="ECO:0000313" key="15">
    <source>
        <dbReference type="EMBL" id="KAF7490617.1"/>
    </source>
</evidence>
<dbReference type="Proteomes" id="UP000616769">
    <property type="component" value="Unassembled WGS sequence"/>
</dbReference>
<comment type="catalytic activity">
    <reaction evidence="12">
        <text>O-phospho-L-threonyl-[protein] + H2O = L-threonyl-[protein] + phosphate</text>
        <dbReference type="Rhea" id="RHEA:47004"/>
        <dbReference type="Rhea" id="RHEA-COMP:11060"/>
        <dbReference type="Rhea" id="RHEA-COMP:11605"/>
        <dbReference type="ChEBI" id="CHEBI:15377"/>
        <dbReference type="ChEBI" id="CHEBI:30013"/>
        <dbReference type="ChEBI" id="CHEBI:43474"/>
        <dbReference type="ChEBI" id="CHEBI:61977"/>
        <dbReference type="EC" id="3.1.3.16"/>
    </reaction>
</comment>
<evidence type="ECO:0000313" key="18">
    <source>
        <dbReference type="Proteomes" id="UP000070412"/>
    </source>
</evidence>
<dbReference type="VEuPathDB" id="VectorBase:SSCA001033"/>
<reference evidence="16 19" key="1">
    <citation type="journal article" date="2015" name="Parasit. Vectors">
        <title>Draft genome of the scabies mite.</title>
        <authorList>
            <person name="Rider S.D.Jr."/>
            <person name="Morgan M.S."/>
            <person name="Arlian L.G."/>
        </authorList>
    </citation>
    <scope>NUCLEOTIDE SEQUENCE [LARGE SCALE GENOMIC DNA]</scope>
    <source>
        <strain evidence="16">Arlian Lab</strain>
    </source>
</reference>
<dbReference type="Pfam" id="PF03031">
    <property type="entry name" value="NIF"/>
    <property type="match status" value="1"/>
</dbReference>
<evidence type="ECO:0000256" key="9">
    <source>
        <dbReference type="ARBA" id="ARBA00023242"/>
    </source>
</evidence>
<accession>A0A131ZX37</accession>
<keyword evidence="7" id="KW-0460">Magnesium</keyword>
<dbReference type="Gene3D" id="3.40.50.1000">
    <property type="entry name" value="HAD superfamily/HAD-like"/>
    <property type="match status" value="1"/>
</dbReference>
<dbReference type="GO" id="GO:0004722">
    <property type="term" value="F:protein serine/threonine phosphatase activity"/>
    <property type="evidence" value="ECO:0007669"/>
    <property type="project" value="UniProtKB-EC"/>
</dbReference>
<keyword evidence="18" id="KW-1185">Reference proteome</keyword>
<dbReference type="SUPFAM" id="SSF54236">
    <property type="entry name" value="Ubiquitin-like"/>
    <property type="match status" value="1"/>
</dbReference>
<dbReference type="PROSITE" id="PS50969">
    <property type="entry name" value="FCP1"/>
    <property type="match status" value="1"/>
</dbReference>